<evidence type="ECO:0000313" key="1">
    <source>
        <dbReference type="EMBL" id="SVD64238.1"/>
    </source>
</evidence>
<organism evidence="1">
    <name type="scientific">marine metagenome</name>
    <dbReference type="NCBI Taxonomy" id="408172"/>
    <lineage>
        <taxon>unclassified sequences</taxon>
        <taxon>metagenomes</taxon>
        <taxon>ecological metagenomes</taxon>
    </lineage>
</organism>
<protein>
    <submittedName>
        <fullName evidence="1">Uncharacterized protein</fullName>
    </submittedName>
</protein>
<reference evidence="1" key="1">
    <citation type="submission" date="2018-05" db="EMBL/GenBank/DDBJ databases">
        <authorList>
            <person name="Lanie J.A."/>
            <person name="Ng W.-L."/>
            <person name="Kazmierczak K.M."/>
            <person name="Andrzejewski T.M."/>
            <person name="Davidsen T.M."/>
            <person name="Wayne K.J."/>
            <person name="Tettelin H."/>
            <person name="Glass J.I."/>
            <person name="Rusch D."/>
            <person name="Podicherti R."/>
            <person name="Tsui H.-C.T."/>
            <person name="Winkler M.E."/>
        </authorList>
    </citation>
    <scope>NUCLEOTIDE SEQUENCE</scope>
</reference>
<gene>
    <name evidence="1" type="ORF">METZ01_LOCUS417092</name>
</gene>
<feature type="non-terminal residue" evidence="1">
    <location>
        <position position="1"/>
    </location>
</feature>
<sequence length="32" mass="3408">VLVSGTSFSNGVGVRVSPTAPDLKFYNQQIIL</sequence>
<dbReference type="EMBL" id="UINC01163760">
    <property type="protein sequence ID" value="SVD64238.1"/>
    <property type="molecule type" value="Genomic_DNA"/>
</dbReference>
<dbReference type="AlphaFoldDB" id="A0A382X1H7"/>
<name>A0A382X1H7_9ZZZZ</name>
<accession>A0A382X1H7</accession>
<proteinExistence type="predicted"/>